<evidence type="ECO:0000313" key="2">
    <source>
        <dbReference type="Proteomes" id="UP001323405"/>
    </source>
</evidence>
<reference evidence="1 2" key="1">
    <citation type="journal article" date="2023" name="bioRxiv">
        <title>High-quality genome assemblies of four members of thePodospora anserinaspecies complex.</title>
        <authorList>
            <person name="Ament-Velasquez S.L."/>
            <person name="Vogan A.A."/>
            <person name="Wallerman O."/>
            <person name="Hartmann F."/>
            <person name="Gautier V."/>
            <person name="Silar P."/>
            <person name="Giraud T."/>
            <person name="Johannesson H."/>
        </authorList>
    </citation>
    <scope>NUCLEOTIDE SEQUENCE [LARGE SCALE GENOMIC DNA]</scope>
    <source>
        <strain evidence="1 2">CBS 415.72m</strain>
    </source>
</reference>
<dbReference type="RefSeq" id="XP_062749065.1">
    <property type="nucleotide sequence ID" value="XM_062883012.1"/>
</dbReference>
<sequence length="81" mass="9046">MGVQTFVFNGGRERSSIIPPCRMTVIHYSSVHRSYDIIGFKVQVIAEGAARSARLSRRRDLSNSWSSVLNSTCNAELWGKS</sequence>
<dbReference type="EMBL" id="JAFFHA010000001">
    <property type="protein sequence ID" value="KAK4660095.1"/>
    <property type="molecule type" value="Genomic_DNA"/>
</dbReference>
<dbReference type="GeneID" id="87902523"/>
<evidence type="ECO:0000313" key="1">
    <source>
        <dbReference type="EMBL" id="KAK4660095.1"/>
    </source>
</evidence>
<keyword evidence="2" id="KW-1185">Reference proteome</keyword>
<protein>
    <submittedName>
        <fullName evidence="1">Uncharacterized protein</fullName>
    </submittedName>
</protein>
<name>A0ABR0GWF2_9PEZI</name>
<dbReference type="Proteomes" id="UP001323405">
    <property type="component" value="Unassembled WGS sequence"/>
</dbReference>
<proteinExistence type="predicted"/>
<comment type="caution">
    <text evidence="1">The sequence shown here is derived from an EMBL/GenBank/DDBJ whole genome shotgun (WGS) entry which is preliminary data.</text>
</comment>
<organism evidence="1 2">
    <name type="scientific">Podospora pseudocomata</name>
    <dbReference type="NCBI Taxonomy" id="2093779"/>
    <lineage>
        <taxon>Eukaryota</taxon>
        <taxon>Fungi</taxon>
        <taxon>Dikarya</taxon>
        <taxon>Ascomycota</taxon>
        <taxon>Pezizomycotina</taxon>
        <taxon>Sordariomycetes</taxon>
        <taxon>Sordariomycetidae</taxon>
        <taxon>Sordariales</taxon>
        <taxon>Podosporaceae</taxon>
        <taxon>Podospora</taxon>
    </lineage>
</organism>
<gene>
    <name evidence="1" type="ORF">QC762_0015470</name>
</gene>
<accession>A0ABR0GWF2</accession>